<dbReference type="InterPro" id="IPR050832">
    <property type="entry name" value="Bact_Acetyltransf"/>
</dbReference>
<dbReference type="Pfam" id="PF00583">
    <property type="entry name" value="Acetyltransf_1"/>
    <property type="match status" value="2"/>
</dbReference>
<keyword evidence="1 4" id="KW-0808">Transferase</keyword>
<evidence type="ECO:0000313" key="4">
    <source>
        <dbReference type="EMBL" id="TWF96407.1"/>
    </source>
</evidence>
<evidence type="ECO:0000259" key="3">
    <source>
        <dbReference type="PROSITE" id="PS51186"/>
    </source>
</evidence>
<keyword evidence="5" id="KW-1185">Reference proteome</keyword>
<organism evidence="4 5">
    <name type="scientific">Kitasatospora viridis</name>
    <dbReference type="NCBI Taxonomy" id="281105"/>
    <lineage>
        <taxon>Bacteria</taxon>
        <taxon>Bacillati</taxon>
        <taxon>Actinomycetota</taxon>
        <taxon>Actinomycetes</taxon>
        <taxon>Kitasatosporales</taxon>
        <taxon>Streptomycetaceae</taxon>
        <taxon>Kitasatospora</taxon>
    </lineage>
</organism>
<feature type="domain" description="N-acetyltransferase" evidence="3">
    <location>
        <begin position="1"/>
        <end position="118"/>
    </location>
</feature>
<dbReference type="InterPro" id="IPR000182">
    <property type="entry name" value="GNAT_dom"/>
</dbReference>
<keyword evidence="2" id="KW-0012">Acyltransferase</keyword>
<dbReference type="SUPFAM" id="SSF55729">
    <property type="entry name" value="Acyl-CoA N-acyltransferases (Nat)"/>
    <property type="match status" value="2"/>
</dbReference>
<sequence>MTTTLRPTGPEEPRPGGGRLRHWQVWANGRAVGKVLIAEHLGTGRIEGLEITEARRRGRGTVAALAAEEVLRGWGCHRVEVSVPTGASAGHRLARALGYTETSHHMHKRLSRPPLPRPELTTRPIGPEEFQDWLDGINRGYRDQLRRVGLTERQAAEKVAADVARLLPSLHATPGMAVHLLLVPGEPGPAGSLWLSLDNGRLPPDDRPLAWVMNVEVEPGRRGRGYGRELMLTAERLCLAAGVHDLGLNVYAANEPAHRLYESLGYRLTRRQYAKPL</sequence>
<dbReference type="OrthoDB" id="3381976at2"/>
<evidence type="ECO:0000256" key="2">
    <source>
        <dbReference type="ARBA" id="ARBA00023315"/>
    </source>
</evidence>
<dbReference type="PANTHER" id="PTHR43877:SF2">
    <property type="entry name" value="AMINOALKYLPHOSPHONATE N-ACETYLTRANSFERASE-RELATED"/>
    <property type="match status" value="1"/>
</dbReference>
<protein>
    <submittedName>
        <fullName evidence="4">Acetyltransferase (GNAT) family protein</fullName>
    </submittedName>
</protein>
<feature type="domain" description="N-acetyltransferase" evidence="3">
    <location>
        <begin position="120"/>
        <end position="277"/>
    </location>
</feature>
<dbReference type="PROSITE" id="PS51186">
    <property type="entry name" value="GNAT"/>
    <property type="match status" value="2"/>
</dbReference>
<dbReference type="InterPro" id="IPR016181">
    <property type="entry name" value="Acyl_CoA_acyltransferase"/>
</dbReference>
<proteinExistence type="predicted"/>
<accession>A0A561UAM2</accession>
<dbReference type="RefSeq" id="WP_145902773.1">
    <property type="nucleotide sequence ID" value="NZ_BAAAMZ010000041.1"/>
</dbReference>
<comment type="caution">
    <text evidence="4">The sequence shown here is derived from an EMBL/GenBank/DDBJ whole genome shotgun (WGS) entry which is preliminary data.</text>
</comment>
<dbReference type="Proteomes" id="UP000317940">
    <property type="component" value="Unassembled WGS sequence"/>
</dbReference>
<evidence type="ECO:0000313" key="5">
    <source>
        <dbReference type="Proteomes" id="UP000317940"/>
    </source>
</evidence>
<dbReference type="PANTHER" id="PTHR43877">
    <property type="entry name" value="AMINOALKYLPHOSPHONATE N-ACETYLTRANSFERASE-RELATED-RELATED"/>
    <property type="match status" value="1"/>
</dbReference>
<dbReference type="AlphaFoldDB" id="A0A561UAM2"/>
<name>A0A561UAM2_9ACTN</name>
<evidence type="ECO:0000256" key="1">
    <source>
        <dbReference type="ARBA" id="ARBA00022679"/>
    </source>
</evidence>
<dbReference type="EMBL" id="VIWT01000001">
    <property type="protein sequence ID" value="TWF96407.1"/>
    <property type="molecule type" value="Genomic_DNA"/>
</dbReference>
<dbReference type="Gene3D" id="3.40.630.30">
    <property type="match status" value="2"/>
</dbReference>
<dbReference type="GO" id="GO:0016747">
    <property type="term" value="F:acyltransferase activity, transferring groups other than amino-acyl groups"/>
    <property type="evidence" value="ECO:0007669"/>
    <property type="project" value="InterPro"/>
</dbReference>
<gene>
    <name evidence="4" type="ORF">FHX73_11174</name>
</gene>
<reference evidence="4 5" key="1">
    <citation type="submission" date="2019-06" db="EMBL/GenBank/DDBJ databases">
        <title>Sequencing the genomes of 1000 actinobacteria strains.</title>
        <authorList>
            <person name="Klenk H.-P."/>
        </authorList>
    </citation>
    <scope>NUCLEOTIDE SEQUENCE [LARGE SCALE GENOMIC DNA]</scope>
    <source>
        <strain evidence="4 5">DSM 44826</strain>
    </source>
</reference>